<dbReference type="InterPro" id="IPR035906">
    <property type="entry name" value="MetI-like_sf"/>
</dbReference>
<proteinExistence type="inferred from homology"/>
<evidence type="ECO:0000313" key="9">
    <source>
        <dbReference type="EMBL" id="QUS37330.1"/>
    </source>
</evidence>
<protein>
    <submittedName>
        <fullName evidence="9">ABC transporter permease subunit</fullName>
    </submittedName>
</protein>
<dbReference type="Proteomes" id="UP000679284">
    <property type="component" value="Plasmid unnamed3"/>
</dbReference>
<name>A0A8J8SLR8_9RHOB</name>
<accession>A0A8J8SLR8</accession>
<dbReference type="Pfam" id="PF00528">
    <property type="entry name" value="BPD_transp_1"/>
    <property type="match status" value="1"/>
</dbReference>
<keyword evidence="6 7" id="KW-0472">Membrane</keyword>
<sequence>MSRAERTLWSGAALILLIPAWYLAAAQATFIESPFAVLAALPHFLSDPATWSNIGLTLGRVVAGLSLGVVAGFAAAFVMSRSRFMGDVLGWYVIAALRTPSAIAAILALAIFKGSEVGYILVVAFITFPYMAMGMRDGLNSADNELDEMSRIYHLGLLTQVRHVWAPYVAPYIFASLRNAHALAWKVIVVAEIFGAARAGFGAKFEHAWEYMFMIEVHLWLLVFMAIVLIAEYGLIRTLEKHTFRWRKEA</sequence>
<evidence type="ECO:0000313" key="10">
    <source>
        <dbReference type="Proteomes" id="UP000679284"/>
    </source>
</evidence>
<feature type="transmembrane region" description="Helical" evidence="7">
    <location>
        <begin position="117"/>
        <end position="133"/>
    </location>
</feature>
<dbReference type="Gene3D" id="1.10.3720.10">
    <property type="entry name" value="MetI-like"/>
    <property type="match status" value="1"/>
</dbReference>
<dbReference type="AlphaFoldDB" id="A0A8J8SLR8"/>
<dbReference type="GO" id="GO:0005886">
    <property type="term" value="C:plasma membrane"/>
    <property type="evidence" value="ECO:0007669"/>
    <property type="project" value="UniProtKB-SubCell"/>
</dbReference>
<evidence type="ECO:0000256" key="7">
    <source>
        <dbReference type="RuleBase" id="RU363032"/>
    </source>
</evidence>
<dbReference type="SUPFAM" id="SSF161098">
    <property type="entry name" value="MetI-like"/>
    <property type="match status" value="1"/>
</dbReference>
<comment type="subcellular location">
    <subcellularLocation>
        <location evidence="1 7">Cell membrane</location>
        <topology evidence="1 7">Multi-pass membrane protein</topology>
    </subcellularLocation>
</comment>
<keyword evidence="10" id="KW-1185">Reference proteome</keyword>
<evidence type="ECO:0000256" key="5">
    <source>
        <dbReference type="ARBA" id="ARBA00022989"/>
    </source>
</evidence>
<dbReference type="KEGG" id="fap:GR316_13200"/>
<evidence type="ECO:0000256" key="6">
    <source>
        <dbReference type="ARBA" id="ARBA00023136"/>
    </source>
</evidence>
<dbReference type="GO" id="GO:0055085">
    <property type="term" value="P:transmembrane transport"/>
    <property type="evidence" value="ECO:0007669"/>
    <property type="project" value="InterPro"/>
</dbReference>
<dbReference type="RefSeq" id="WP_211785510.1">
    <property type="nucleotide sequence ID" value="NZ_CP047292.1"/>
</dbReference>
<keyword evidence="4 7" id="KW-0812">Transmembrane</keyword>
<keyword evidence="5 7" id="KW-1133">Transmembrane helix</keyword>
<organism evidence="9 10">
    <name type="scientific">Falsirhodobacter algicola</name>
    <dbReference type="NCBI Taxonomy" id="2692330"/>
    <lineage>
        <taxon>Bacteria</taxon>
        <taxon>Pseudomonadati</taxon>
        <taxon>Pseudomonadota</taxon>
        <taxon>Alphaproteobacteria</taxon>
        <taxon>Rhodobacterales</taxon>
        <taxon>Paracoccaceae</taxon>
        <taxon>Falsirhodobacter</taxon>
    </lineage>
</organism>
<dbReference type="InterPro" id="IPR000515">
    <property type="entry name" value="MetI-like"/>
</dbReference>
<feature type="transmembrane region" description="Helical" evidence="7">
    <location>
        <begin position="217"/>
        <end position="236"/>
    </location>
</feature>
<keyword evidence="9" id="KW-0614">Plasmid</keyword>
<dbReference type="PANTHER" id="PTHR30151:SF38">
    <property type="entry name" value="ALIPHATIC SULFONATES TRANSPORT PERMEASE PROTEIN SSUC-RELATED"/>
    <property type="match status" value="1"/>
</dbReference>
<evidence type="ECO:0000256" key="3">
    <source>
        <dbReference type="ARBA" id="ARBA00022475"/>
    </source>
</evidence>
<evidence type="ECO:0000256" key="2">
    <source>
        <dbReference type="ARBA" id="ARBA00022448"/>
    </source>
</evidence>
<dbReference type="PANTHER" id="PTHR30151">
    <property type="entry name" value="ALKANE SULFONATE ABC TRANSPORTER-RELATED, MEMBRANE SUBUNIT"/>
    <property type="match status" value="1"/>
</dbReference>
<reference evidence="9" key="1">
    <citation type="submission" date="2020-01" db="EMBL/GenBank/DDBJ databases">
        <authorList>
            <person name="Yang Y."/>
            <person name="Kwon Y.M."/>
        </authorList>
    </citation>
    <scope>NUCLEOTIDE SEQUENCE</scope>
    <source>
        <strain evidence="9">PG104</strain>
        <plasmid evidence="9">unnamed3</plasmid>
    </source>
</reference>
<feature type="domain" description="ABC transmembrane type-1" evidence="8">
    <location>
        <begin position="54"/>
        <end position="240"/>
    </location>
</feature>
<evidence type="ECO:0000256" key="1">
    <source>
        <dbReference type="ARBA" id="ARBA00004651"/>
    </source>
</evidence>
<gene>
    <name evidence="9" type="ORF">GR316_13200</name>
</gene>
<comment type="similarity">
    <text evidence="7">Belongs to the binding-protein-dependent transport system permease family.</text>
</comment>
<dbReference type="EMBL" id="CP047292">
    <property type="protein sequence ID" value="QUS37330.1"/>
    <property type="molecule type" value="Genomic_DNA"/>
</dbReference>
<geneLocation type="plasmid" evidence="9 10">
    <name>unnamed3</name>
</geneLocation>
<keyword evidence="3" id="KW-1003">Cell membrane</keyword>
<evidence type="ECO:0000256" key="4">
    <source>
        <dbReference type="ARBA" id="ARBA00022692"/>
    </source>
</evidence>
<feature type="transmembrane region" description="Helical" evidence="7">
    <location>
        <begin position="89"/>
        <end position="111"/>
    </location>
</feature>
<feature type="transmembrane region" description="Helical" evidence="7">
    <location>
        <begin position="50"/>
        <end position="77"/>
    </location>
</feature>
<dbReference type="PROSITE" id="PS50928">
    <property type="entry name" value="ABC_TM1"/>
    <property type="match status" value="1"/>
</dbReference>
<keyword evidence="2 7" id="KW-0813">Transport</keyword>
<evidence type="ECO:0000259" key="8">
    <source>
        <dbReference type="PROSITE" id="PS50928"/>
    </source>
</evidence>
<feature type="transmembrane region" description="Helical" evidence="7">
    <location>
        <begin position="183"/>
        <end position="205"/>
    </location>
</feature>